<organism evidence="2 3">
    <name type="scientific">Stylosanthes scabra</name>
    <dbReference type="NCBI Taxonomy" id="79078"/>
    <lineage>
        <taxon>Eukaryota</taxon>
        <taxon>Viridiplantae</taxon>
        <taxon>Streptophyta</taxon>
        <taxon>Embryophyta</taxon>
        <taxon>Tracheophyta</taxon>
        <taxon>Spermatophyta</taxon>
        <taxon>Magnoliopsida</taxon>
        <taxon>eudicotyledons</taxon>
        <taxon>Gunneridae</taxon>
        <taxon>Pentapetalae</taxon>
        <taxon>rosids</taxon>
        <taxon>fabids</taxon>
        <taxon>Fabales</taxon>
        <taxon>Fabaceae</taxon>
        <taxon>Papilionoideae</taxon>
        <taxon>50 kb inversion clade</taxon>
        <taxon>dalbergioids sensu lato</taxon>
        <taxon>Dalbergieae</taxon>
        <taxon>Pterocarpus clade</taxon>
        <taxon>Stylosanthes</taxon>
    </lineage>
</organism>
<comment type="caution">
    <text evidence="2">The sequence shown here is derived from an EMBL/GenBank/DDBJ whole genome shotgun (WGS) entry which is preliminary data.</text>
</comment>
<name>A0ABU6W852_9FABA</name>
<evidence type="ECO:0000313" key="3">
    <source>
        <dbReference type="Proteomes" id="UP001341840"/>
    </source>
</evidence>
<accession>A0ABU6W852</accession>
<keyword evidence="3" id="KW-1185">Reference proteome</keyword>
<reference evidence="2 3" key="1">
    <citation type="journal article" date="2023" name="Plants (Basel)">
        <title>Bridging the Gap: Combining Genomics and Transcriptomics Approaches to Understand Stylosanthes scabra, an Orphan Legume from the Brazilian Caatinga.</title>
        <authorList>
            <person name="Ferreira-Neto J.R.C."/>
            <person name="da Silva M.D."/>
            <person name="Binneck E."/>
            <person name="de Melo N.F."/>
            <person name="da Silva R.H."/>
            <person name="de Melo A.L.T.M."/>
            <person name="Pandolfi V."/>
            <person name="Bustamante F.O."/>
            <person name="Brasileiro-Vidal A.C."/>
            <person name="Benko-Iseppon A.M."/>
        </authorList>
    </citation>
    <scope>NUCLEOTIDE SEQUENCE [LARGE SCALE GENOMIC DNA]</scope>
    <source>
        <tissue evidence="2">Leaves</tissue>
    </source>
</reference>
<dbReference type="PANTHER" id="PTHR36352">
    <property type="entry name" value="EXPRESSED PROTEIN"/>
    <property type="match status" value="1"/>
</dbReference>
<dbReference type="EMBL" id="JASCZI010181338">
    <property type="protein sequence ID" value="MED6182130.1"/>
    <property type="molecule type" value="Genomic_DNA"/>
</dbReference>
<feature type="domain" description="DUF7148" evidence="1">
    <location>
        <begin position="75"/>
        <end position="103"/>
    </location>
</feature>
<protein>
    <recommendedName>
        <fullName evidence="1">DUF7148 domain-containing protein</fullName>
    </recommendedName>
</protein>
<sequence>MAMACGSSSTLRHTLFLTGFNSQLPLSSSSSSLIHFSNSHRSCLLLITRHIHNSKPEVPVLVARASPGNGGATTDDDGVSLGTMKLPLDIDLQRFDSLLFRNRSGFSSDAASGDSRQYKE</sequence>
<dbReference type="PANTHER" id="PTHR36352:SF1">
    <property type="entry name" value="EXPRESSED PROTEIN"/>
    <property type="match status" value="1"/>
</dbReference>
<evidence type="ECO:0000259" key="1">
    <source>
        <dbReference type="Pfam" id="PF23650"/>
    </source>
</evidence>
<proteinExistence type="predicted"/>
<dbReference type="Proteomes" id="UP001341840">
    <property type="component" value="Unassembled WGS sequence"/>
</dbReference>
<gene>
    <name evidence="2" type="ORF">PIB30_025847</name>
</gene>
<dbReference type="Pfam" id="PF23650">
    <property type="entry name" value="DUF7148"/>
    <property type="match status" value="1"/>
</dbReference>
<dbReference type="InterPro" id="IPR055572">
    <property type="entry name" value="DUF7148"/>
</dbReference>
<evidence type="ECO:0000313" key="2">
    <source>
        <dbReference type="EMBL" id="MED6182130.1"/>
    </source>
</evidence>